<dbReference type="PANTHER" id="PTHR43358">
    <property type="entry name" value="ALPHA/BETA-HYDROLASE"/>
    <property type="match status" value="1"/>
</dbReference>
<dbReference type="InterPro" id="IPR052920">
    <property type="entry name" value="DNA-binding_regulatory"/>
</dbReference>
<proteinExistence type="predicted"/>
<accession>A0A0M6WII2</accession>
<dbReference type="RefSeq" id="WP_055061630.1">
    <property type="nucleotide sequence ID" value="NZ_CVRQ01000017.1"/>
</dbReference>
<protein>
    <submittedName>
        <fullName evidence="4">Prolyl oligopeptidase family</fullName>
    </submittedName>
</protein>
<dbReference type="Pfam" id="PF12146">
    <property type="entry name" value="Hydrolase_4"/>
    <property type="match status" value="1"/>
</dbReference>
<keyword evidence="1" id="KW-0812">Transmembrane</keyword>
<evidence type="ECO:0000259" key="2">
    <source>
        <dbReference type="Pfam" id="PF01738"/>
    </source>
</evidence>
<feature type="domain" description="Serine aminopeptidase S33" evidence="3">
    <location>
        <begin position="96"/>
        <end position="222"/>
    </location>
</feature>
<feature type="transmembrane region" description="Helical" evidence="1">
    <location>
        <begin position="6"/>
        <end position="25"/>
    </location>
</feature>
<organism evidence="4 5">
    <name type="scientific">Agathobacter rectalis</name>
    <dbReference type="NCBI Taxonomy" id="39491"/>
    <lineage>
        <taxon>Bacteria</taxon>
        <taxon>Bacillati</taxon>
        <taxon>Bacillota</taxon>
        <taxon>Clostridia</taxon>
        <taxon>Lachnospirales</taxon>
        <taxon>Lachnospiraceae</taxon>
        <taxon>Agathobacter</taxon>
    </lineage>
</organism>
<evidence type="ECO:0000259" key="3">
    <source>
        <dbReference type="Pfam" id="PF12146"/>
    </source>
</evidence>
<dbReference type="InterPro" id="IPR002925">
    <property type="entry name" value="Dienelactn_hydro"/>
</dbReference>
<keyword evidence="5" id="KW-1185">Reference proteome</keyword>
<dbReference type="InterPro" id="IPR029058">
    <property type="entry name" value="AB_hydrolase_fold"/>
</dbReference>
<name>A0A0M6WII2_9FIRM</name>
<keyword evidence="1" id="KW-0472">Membrane</keyword>
<dbReference type="GO" id="GO:0016787">
    <property type="term" value="F:hydrolase activity"/>
    <property type="evidence" value="ECO:0007669"/>
    <property type="project" value="InterPro"/>
</dbReference>
<evidence type="ECO:0000313" key="5">
    <source>
        <dbReference type="Proteomes" id="UP000049472"/>
    </source>
</evidence>
<dbReference type="Pfam" id="PF01738">
    <property type="entry name" value="DLH"/>
    <property type="match status" value="1"/>
</dbReference>
<dbReference type="AlphaFoldDB" id="A0A0M6WII2"/>
<dbReference type="Gene3D" id="3.40.50.1820">
    <property type="entry name" value="alpha/beta hydrolase"/>
    <property type="match status" value="1"/>
</dbReference>
<reference evidence="5" key="1">
    <citation type="submission" date="2015-05" db="EMBL/GenBank/DDBJ databases">
        <authorList>
            <consortium name="Pathogen Informatics"/>
        </authorList>
    </citation>
    <scope>NUCLEOTIDE SEQUENCE [LARGE SCALE GENOMIC DNA]</scope>
    <source>
        <strain evidence="5">T1-815</strain>
    </source>
</reference>
<dbReference type="Proteomes" id="UP000049472">
    <property type="component" value="Unassembled WGS sequence"/>
</dbReference>
<evidence type="ECO:0000313" key="4">
    <source>
        <dbReference type="EMBL" id="CRL36544.1"/>
    </source>
</evidence>
<dbReference type="SUPFAM" id="SSF53474">
    <property type="entry name" value="alpha/beta-Hydrolases"/>
    <property type="match status" value="1"/>
</dbReference>
<feature type="domain" description="Dienelactone hydrolase" evidence="2">
    <location>
        <begin position="228"/>
        <end position="301"/>
    </location>
</feature>
<gene>
    <name evidence="4" type="ORF">T1815_13651</name>
</gene>
<sequence length="327" mass="37064">MTGVQIVGIAVISLVVIFLVAEYFMANFMATYILTPSSKLCPTPEQIKERKTCEISAERAVYADADFDAYEEWETERFFCENNGIHIPAVFHPLEHARGCTILAHGFGQNRYAMVPYAELFRKLGFSTVLFDERRFGESKAPYGTFGIKEATDVAALVEWVKQRCGQDTKIILLGVSMGAVSVMNALKYTDDVDYVVEDCGFIRVSQGLPFVYRSMVHIPNPFLMPVVKKRAKKYGFDMLDNNPIDVVKNSKVPICVVHGDMDRAVSVECAKELGTVMKNPKSRVEIYEGRDHAYSICDKERYTRMLSDFLDEMFVFSVEQEEEHGK</sequence>
<dbReference type="InterPro" id="IPR022742">
    <property type="entry name" value="Hydrolase_4"/>
</dbReference>
<dbReference type="PANTHER" id="PTHR43358:SF4">
    <property type="entry name" value="ALPHA_BETA HYDROLASE FOLD-1 DOMAIN-CONTAINING PROTEIN"/>
    <property type="match status" value="1"/>
</dbReference>
<keyword evidence="1" id="KW-1133">Transmembrane helix</keyword>
<evidence type="ECO:0000256" key="1">
    <source>
        <dbReference type="SAM" id="Phobius"/>
    </source>
</evidence>
<dbReference type="EMBL" id="CVRQ01000017">
    <property type="protein sequence ID" value="CRL36544.1"/>
    <property type="molecule type" value="Genomic_DNA"/>
</dbReference>